<evidence type="ECO:0000313" key="2">
    <source>
        <dbReference type="Proteomes" id="UP000054783"/>
    </source>
</evidence>
<evidence type="ECO:0000313" key="1">
    <source>
        <dbReference type="EMBL" id="KRY02284.1"/>
    </source>
</evidence>
<reference evidence="1 2" key="1">
    <citation type="submission" date="2015-01" db="EMBL/GenBank/DDBJ databases">
        <title>Evolution of Trichinella species and genotypes.</title>
        <authorList>
            <person name="Korhonen P.K."/>
            <person name="Edoardo P."/>
            <person name="Giuseppe L.R."/>
            <person name="Gasser R.B."/>
        </authorList>
    </citation>
    <scope>NUCLEOTIDE SEQUENCE [LARGE SCALE GENOMIC DNA]</scope>
    <source>
        <strain evidence="1">ISS2496</strain>
    </source>
</reference>
<keyword evidence="2" id="KW-1185">Reference proteome</keyword>
<proteinExistence type="predicted"/>
<name>A0A0V0YQ66_9BILA</name>
<dbReference type="EMBL" id="JYDQ01004007">
    <property type="protein sequence ID" value="KRY02284.1"/>
    <property type="molecule type" value="Genomic_DNA"/>
</dbReference>
<gene>
    <name evidence="1" type="ORF">T12_11779</name>
</gene>
<dbReference type="Proteomes" id="UP000054783">
    <property type="component" value="Unassembled WGS sequence"/>
</dbReference>
<comment type="caution">
    <text evidence="1">The sequence shown here is derived from an EMBL/GenBank/DDBJ whole genome shotgun (WGS) entry which is preliminary data.</text>
</comment>
<accession>A0A0V0YQ66</accession>
<protein>
    <submittedName>
        <fullName evidence="1">Uncharacterized protein</fullName>
    </submittedName>
</protein>
<organism evidence="1 2">
    <name type="scientific">Trichinella patagoniensis</name>
    <dbReference type="NCBI Taxonomy" id="990121"/>
    <lineage>
        <taxon>Eukaryota</taxon>
        <taxon>Metazoa</taxon>
        <taxon>Ecdysozoa</taxon>
        <taxon>Nematoda</taxon>
        <taxon>Enoplea</taxon>
        <taxon>Dorylaimia</taxon>
        <taxon>Trichinellida</taxon>
        <taxon>Trichinellidae</taxon>
        <taxon>Trichinella</taxon>
    </lineage>
</organism>
<dbReference type="AlphaFoldDB" id="A0A0V0YQ66"/>
<sequence>MLYAQQHFTSCFISALPLTISRKPYPSQFQQANFR</sequence>